<protein>
    <submittedName>
        <fullName evidence="1">Uncharacterized protein</fullName>
    </submittedName>
</protein>
<organism evidence="1">
    <name type="scientific">Eucalyptus grandis</name>
    <name type="common">Flooded gum</name>
    <dbReference type="NCBI Taxonomy" id="71139"/>
    <lineage>
        <taxon>Eukaryota</taxon>
        <taxon>Viridiplantae</taxon>
        <taxon>Streptophyta</taxon>
        <taxon>Embryophyta</taxon>
        <taxon>Tracheophyta</taxon>
        <taxon>Spermatophyta</taxon>
        <taxon>Magnoliopsida</taxon>
        <taxon>eudicotyledons</taxon>
        <taxon>Gunneridae</taxon>
        <taxon>Pentapetalae</taxon>
        <taxon>rosids</taxon>
        <taxon>malvids</taxon>
        <taxon>Myrtales</taxon>
        <taxon>Myrtaceae</taxon>
        <taxon>Myrtoideae</taxon>
        <taxon>Eucalypteae</taxon>
        <taxon>Eucalyptus</taxon>
    </lineage>
</organism>
<dbReference type="AlphaFoldDB" id="A0A058ZU79"/>
<sequence>KTCPIVFIIIFWCPGTYITANWRQDFSTII</sequence>
<proteinExistence type="predicted"/>
<feature type="non-terminal residue" evidence="1">
    <location>
        <position position="1"/>
    </location>
</feature>
<reference evidence="1" key="1">
    <citation type="submission" date="2013-07" db="EMBL/GenBank/DDBJ databases">
        <title>The genome of Eucalyptus grandis.</title>
        <authorList>
            <person name="Schmutz J."/>
            <person name="Hayes R."/>
            <person name="Myburg A."/>
            <person name="Tuskan G."/>
            <person name="Grattapaglia D."/>
            <person name="Rokhsar D.S."/>
        </authorList>
    </citation>
    <scope>NUCLEOTIDE SEQUENCE</scope>
    <source>
        <tissue evidence="1">Leaf extractions</tissue>
    </source>
</reference>
<dbReference type="InParanoid" id="A0A058ZU79"/>
<dbReference type="EMBL" id="KK198969">
    <property type="protein sequence ID" value="KCW44974.1"/>
    <property type="molecule type" value="Genomic_DNA"/>
</dbReference>
<gene>
    <name evidence="1" type="ORF">EUGRSUZ_L014392</name>
</gene>
<name>A0A058ZU79_EUCGR</name>
<accession>A0A058ZU79</accession>
<dbReference type="Gramene" id="KCW44974">
    <property type="protein sequence ID" value="KCW44974"/>
    <property type="gene ID" value="EUGRSUZ_L014392"/>
</dbReference>
<evidence type="ECO:0000313" key="1">
    <source>
        <dbReference type="EMBL" id="KCW44974.1"/>
    </source>
</evidence>